<gene>
    <name evidence="3" type="ORF">CG710_008305</name>
</gene>
<dbReference type="Proteomes" id="UP000216411">
    <property type="component" value="Unassembled WGS sequence"/>
</dbReference>
<keyword evidence="1" id="KW-0175">Coiled coil</keyword>
<feature type="transmembrane region" description="Helical" evidence="2">
    <location>
        <begin position="257"/>
        <end position="276"/>
    </location>
</feature>
<dbReference type="RefSeq" id="WP_094375847.1">
    <property type="nucleotide sequence ID" value="NZ_NOKA02000011.1"/>
</dbReference>
<keyword evidence="2" id="KW-1133">Transmembrane helix</keyword>
<keyword evidence="2" id="KW-0472">Membrane</keyword>
<keyword evidence="2" id="KW-0812">Transmembrane</keyword>
<evidence type="ECO:0000256" key="2">
    <source>
        <dbReference type="SAM" id="Phobius"/>
    </source>
</evidence>
<evidence type="ECO:0000313" key="4">
    <source>
        <dbReference type="Proteomes" id="UP000216411"/>
    </source>
</evidence>
<name>A0A371JG39_9FIRM</name>
<feature type="coiled-coil region" evidence="1">
    <location>
        <begin position="58"/>
        <end position="87"/>
    </location>
</feature>
<keyword evidence="4" id="KW-1185">Reference proteome</keyword>
<dbReference type="AlphaFoldDB" id="A0A371JG39"/>
<evidence type="ECO:0000313" key="3">
    <source>
        <dbReference type="EMBL" id="RDY31712.1"/>
    </source>
</evidence>
<comment type="caution">
    <text evidence="3">The sequence shown here is derived from an EMBL/GenBank/DDBJ whole genome shotgun (WGS) entry which is preliminary data.</text>
</comment>
<dbReference type="EMBL" id="NOKA02000011">
    <property type="protein sequence ID" value="RDY31712.1"/>
    <property type="molecule type" value="Genomic_DNA"/>
</dbReference>
<reference evidence="3 4" key="1">
    <citation type="journal article" date="2017" name="Genome Announc.">
        <title>Draft Genome Sequence of a Sporulating and Motile Strain of Lachnotalea glycerini Isolated from Water in Quebec City, Canada.</title>
        <authorList>
            <person name="Maheux A.F."/>
            <person name="Boudreau D.K."/>
            <person name="Berube E."/>
            <person name="Boissinot M."/>
            <person name="Raymond F."/>
            <person name="Brodeur S."/>
            <person name="Corbeil J."/>
            <person name="Isabel S."/>
            <person name="Omar R.F."/>
            <person name="Bergeron M.G."/>
        </authorList>
    </citation>
    <scope>NUCLEOTIDE SEQUENCE [LARGE SCALE GENOMIC DNA]</scope>
    <source>
        <strain evidence="3 4">CCRI-19302</strain>
    </source>
</reference>
<protein>
    <recommendedName>
        <fullName evidence="5">Capsular polysaccharide biosynthesis protein</fullName>
    </recommendedName>
</protein>
<feature type="transmembrane region" description="Helical" evidence="2">
    <location>
        <begin position="24"/>
        <end position="44"/>
    </location>
</feature>
<sequence>MKDYTYKEKEINIKELAVEIIKRWRIILGGTILIVTLVGIFSFYTNYNNVELDYSTTLTDLEKEKVLEIQELEKKNIEQENKILESSLFNTNTKYIKSISLYYRFYGESSADVYSLYINNSMYAEFLSDLDAIILSTAQGDSLVVRIMCTIEESDVIVERVKSLLDDFEYGINNKTIGERTLVWLDEKDISGINYNLLLEKKKLLEYIETVKSQLVVEKNNLTQLQLNYLEQYDENKITINDGDINLWMKKVLKDTLFYGCVGFIVLCIICITIYITSDKILTESELSECFNVFYLGTIYDIYHKKKFGYKFDNLISILAGQQIIDAGEKKNYIITKIELLCKQENISQLIFVGSIQNNEIFEDLIYELAVKKVTVEFVGDIRKDSIALERVAKCKNVVILEKIGYTTKKTLLEELQLGKVYEFNIWGIVGIQ</sequence>
<accession>A0A371JG39</accession>
<evidence type="ECO:0008006" key="5">
    <source>
        <dbReference type="Google" id="ProtNLM"/>
    </source>
</evidence>
<proteinExistence type="predicted"/>
<organism evidence="3 4">
    <name type="scientific">Lachnotalea glycerini</name>
    <dbReference type="NCBI Taxonomy" id="1763509"/>
    <lineage>
        <taxon>Bacteria</taxon>
        <taxon>Bacillati</taxon>
        <taxon>Bacillota</taxon>
        <taxon>Clostridia</taxon>
        <taxon>Lachnospirales</taxon>
        <taxon>Lachnospiraceae</taxon>
        <taxon>Lachnotalea</taxon>
    </lineage>
</organism>
<evidence type="ECO:0000256" key="1">
    <source>
        <dbReference type="SAM" id="Coils"/>
    </source>
</evidence>